<dbReference type="PANTHER" id="PTHR11002">
    <property type="entry name" value="CARBONIC ANHYDRASE"/>
    <property type="match status" value="1"/>
</dbReference>
<keyword evidence="3 7" id="KW-0479">Metal-binding</keyword>
<dbReference type="PANTHER" id="PTHR11002:SF76">
    <property type="entry name" value="CARBONIC ANHYDRASE"/>
    <property type="match status" value="1"/>
</dbReference>
<sequence>MISANAQWAQDVESAHPGFFLQSARGQSPHTLWIGCSDSRVPESVVTGAMPGAIFVNRNIGNQVHLHDDNVLAVLTFAVGTLRVKHVVVCGHTECGAVAGCVAPPPNSVEYPITDEAHSDALNRWLAPLNALARDQGIYDVPTLTRVNVQEQVNNLCKTDVIKNAEVWVHGWVYDVSQGRIRDLGISRGPNSKDV</sequence>
<comment type="function">
    <text evidence="8">Reversible hydration of carbon dioxide.</text>
</comment>
<feature type="binding site" evidence="7">
    <location>
        <position position="95"/>
    </location>
    <ligand>
        <name>Zn(2+)</name>
        <dbReference type="ChEBI" id="CHEBI:29105"/>
    </ligand>
</feature>
<keyword evidence="10" id="KW-1185">Reference proteome</keyword>
<evidence type="ECO:0000256" key="7">
    <source>
        <dbReference type="PIRSR" id="PIRSR601765-1"/>
    </source>
</evidence>
<feature type="binding site" evidence="7">
    <location>
        <position position="36"/>
    </location>
    <ligand>
        <name>Zn(2+)</name>
        <dbReference type="ChEBI" id="CHEBI:29105"/>
    </ligand>
</feature>
<comment type="similarity">
    <text evidence="1 8">Belongs to the beta-class carbonic anhydrase family.</text>
</comment>
<dbReference type="GO" id="GO:0004089">
    <property type="term" value="F:carbonate dehydratase activity"/>
    <property type="evidence" value="ECO:0007669"/>
    <property type="project" value="UniProtKB-UniRule"/>
</dbReference>
<name>A0A0D0CM05_9AGAR</name>
<protein>
    <recommendedName>
        <fullName evidence="2 8">Carbonic anhydrase</fullName>
        <ecNumber evidence="2 8">4.2.1.1</ecNumber>
    </recommendedName>
    <alternativeName>
        <fullName evidence="8">Carbonate dehydratase</fullName>
    </alternativeName>
</protein>
<comment type="cofactor">
    <cofactor evidence="7">
        <name>Zn(2+)</name>
        <dbReference type="ChEBI" id="CHEBI:29105"/>
    </cofactor>
    <text evidence="7">Binds 1 zinc ion per subunit.</text>
</comment>
<comment type="catalytic activity">
    <reaction evidence="6 8">
        <text>hydrogencarbonate + H(+) = CO2 + H2O</text>
        <dbReference type="Rhea" id="RHEA:10748"/>
        <dbReference type="ChEBI" id="CHEBI:15377"/>
        <dbReference type="ChEBI" id="CHEBI:15378"/>
        <dbReference type="ChEBI" id="CHEBI:16526"/>
        <dbReference type="ChEBI" id="CHEBI:17544"/>
        <dbReference type="EC" id="4.2.1.1"/>
    </reaction>
</comment>
<dbReference type="Proteomes" id="UP000053593">
    <property type="component" value="Unassembled WGS sequence"/>
</dbReference>
<dbReference type="GO" id="GO:0034599">
    <property type="term" value="P:cellular response to oxidative stress"/>
    <property type="evidence" value="ECO:0007669"/>
    <property type="project" value="TreeGrafter"/>
</dbReference>
<dbReference type="InterPro" id="IPR001765">
    <property type="entry name" value="Carbonic_anhydrase"/>
</dbReference>
<dbReference type="GO" id="GO:0071244">
    <property type="term" value="P:cellular response to carbon dioxide"/>
    <property type="evidence" value="ECO:0007669"/>
    <property type="project" value="TreeGrafter"/>
</dbReference>
<dbReference type="EMBL" id="KN834799">
    <property type="protein sequence ID" value="KIK56213.1"/>
    <property type="molecule type" value="Genomic_DNA"/>
</dbReference>
<dbReference type="GO" id="GO:0008270">
    <property type="term" value="F:zinc ion binding"/>
    <property type="evidence" value="ECO:0007669"/>
    <property type="project" value="UniProtKB-UniRule"/>
</dbReference>
<dbReference type="CDD" id="cd00883">
    <property type="entry name" value="beta_CA_cladeA"/>
    <property type="match status" value="1"/>
</dbReference>
<evidence type="ECO:0000256" key="8">
    <source>
        <dbReference type="RuleBase" id="RU003956"/>
    </source>
</evidence>
<evidence type="ECO:0000256" key="4">
    <source>
        <dbReference type="ARBA" id="ARBA00022833"/>
    </source>
</evidence>
<dbReference type="SUPFAM" id="SSF53056">
    <property type="entry name" value="beta-carbonic anhydrase, cab"/>
    <property type="match status" value="1"/>
</dbReference>
<organism evidence="9 10">
    <name type="scientific">Collybiopsis luxurians FD-317 M1</name>
    <dbReference type="NCBI Taxonomy" id="944289"/>
    <lineage>
        <taxon>Eukaryota</taxon>
        <taxon>Fungi</taxon>
        <taxon>Dikarya</taxon>
        <taxon>Basidiomycota</taxon>
        <taxon>Agaricomycotina</taxon>
        <taxon>Agaricomycetes</taxon>
        <taxon>Agaricomycetidae</taxon>
        <taxon>Agaricales</taxon>
        <taxon>Marasmiineae</taxon>
        <taxon>Omphalotaceae</taxon>
        <taxon>Collybiopsis</taxon>
        <taxon>Collybiopsis luxurians</taxon>
    </lineage>
</organism>
<evidence type="ECO:0000256" key="5">
    <source>
        <dbReference type="ARBA" id="ARBA00023239"/>
    </source>
</evidence>
<evidence type="ECO:0000313" key="9">
    <source>
        <dbReference type="EMBL" id="KIK56213.1"/>
    </source>
</evidence>
<dbReference type="InterPro" id="IPR036874">
    <property type="entry name" value="Carbonic_anhydrase_sf"/>
</dbReference>
<evidence type="ECO:0000256" key="2">
    <source>
        <dbReference type="ARBA" id="ARBA00012925"/>
    </source>
</evidence>
<dbReference type="Gene3D" id="3.40.1050.10">
    <property type="entry name" value="Carbonic anhydrase"/>
    <property type="match status" value="1"/>
</dbReference>
<dbReference type="Pfam" id="PF00484">
    <property type="entry name" value="Pro_CA"/>
    <property type="match status" value="1"/>
</dbReference>
<feature type="binding site" evidence="7">
    <location>
        <position position="92"/>
    </location>
    <ligand>
        <name>Zn(2+)</name>
        <dbReference type="ChEBI" id="CHEBI:29105"/>
    </ligand>
</feature>
<dbReference type="EC" id="4.2.1.1" evidence="2 8"/>
<dbReference type="SMART" id="SM00947">
    <property type="entry name" value="Pro_CA"/>
    <property type="match status" value="1"/>
</dbReference>
<accession>A0A0D0CM05</accession>
<gene>
    <name evidence="9" type="ORF">GYMLUDRAFT_204879</name>
</gene>
<dbReference type="AlphaFoldDB" id="A0A0D0CM05"/>
<keyword evidence="5 8" id="KW-0456">Lyase</keyword>
<evidence type="ECO:0000313" key="10">
    <source>
        <dbReference type="Proteomes" id="UP000053593"/>
    </source>
</evidence>
<reference evidence="9 10" key="1">
    <citation type="submission" date="2014-04" db="EMBL/GenBank/DDBJ databases">
        <title>Evolutionary Origins and Diversification of the Mycorrhizal Mutualists.</title>
        <authorList>
            <consortium name="DOE Joint Genome Institute"/>
            <consortium name="Mycorrhizal Genomics Consortium"/>
            <person name="Kohler A."/>
            <person name="Kuo A."/>
            <person name="Nagy L.G."/>
            <person name="Floudas D."/>
            <person name="Copeland A."/>
            <person name="Barry K.W."/>
            <person name="Cichocki N."/>
            <person name="Veneault-Fourrey C."/>
            <person name="LaButti K."/>
            <person name="Lindquist E.A."/>
            <person name="Lipzen A."/>
            <person name="Lundell T."/>
            <person name="Morin E."/>
            <person name="Murat C."/>
            <person name="Riley R."/>
            <person name="Ohm R."/>
            <person name="Sun H."/>
            <person name="Tunlid A."/>
            <person name="Henrissat B."/>
            <person name="Grigoriev I.V."/>
            <person name="Hibbett D.S."/>
            <person name="Martin F."/>
        </authorList>
    </citation>
    <scope>NUCLEOTIDE SEQUENCE [LARGE SCALE GENOMIC DNA]</scope>
    <source>
        <strain evidence="9 10">FD-317 M1</strain>
    </source>
</reference>
<dbReference type="OrthoDB" id="10248475at2759"/>
<dbReference type="HOGENOM" id="CLU_053879_3_2_1"/>
<feature type="binding site" evidence="7">
    <location>
        <position position="38"/>
    </location>
    <ligand>
        <name>Zn(2+)</name>
        <dbReference type="ChEBI" id="CHEBI:29105"/>
    </ligand>
</feature>
<evidence type="ECO:0000256" key="3">
    <source>
        <dbReference type="ARBA" id="ARBA00022723"/>
    </source>
</evidence>
<evidence type="ECO:0000256" key="6">
    <source>
        <dbReference type="ARBA" id="ARBA00048348"/>
    </source>
</evidence>
<evidence type="ECO:0000256" key="1">
    <source>
        <dbReference type="ARBA" id="ARBA00006217"/>
    </source>
</evidence>
<keyword evidence="4 7" id="KW-0862">Zinc</keyword>
<proteinExistence type="inferred from homology"/>